<dbReference type="PANTHER" id="PTHR11040:SF211">
    <property type="entry name" value="ZINC TRANSPORTER ZIP11"/>
    <property type="match status" value="1"/>
</dbReference>
<evidence type="ECO:0000256" key="10">
    <source>
        <dbReference type="ARBA" id="ARBA00042973"/>
    </source>
</evidence>
<name>A0A210QL63_MIZYE</name>
<gene>
    <name evidence="13" type="ORF">KP79_PYT06034</name>
</gene>
<feature type="transmembrane region" description="Helical" evidence="12">
    <location>
        <begin position="79"/>
        <end position="98"/>
    </location>
</feature>
<dbReference type="GO" id="GO:0005886">
    <property type="term" value="C:plasma membrane"/>
    <property type="evidence" value="ECO:0007669"/>
    <property type="project" value="UniProtKB-SubCell"/>
</dbReference>
<evidence type="ECO:0000256" key="11">
    <source>
        <dbReference type="SAM" id="MobiDB-lite"/>
    </source>
</evidence>
<protein>
    <recommendedName>
        <fullName evidence="8">Zinc transporter ZIP11</fullName>
    </recommendedName>
    <alternativeName>
        <fullName evidence="9">Solute carrier family 39 member 11</fullName>
    </alternativeName>
    <alternativeName>
        <fullName evidence="10">Zrt- and Irt-like protein 11</fullName>
    </alternativeName>
</protein>
<feature type="transmembrane region" description="Helical" evidence="12">
    <location>
        <begin position="258"/>
        <end position="279"/>
    </location>
</feature>
<evidence type="ECO:0000256" key="1">
    <source>
        <dbReference type="ARBA" id="ARBA00004651"/>
    </source>
</evidence>
<comment type="caution">
    <text evidence="13">The sequence shown here is derived from an EMBL/GenBank/DDBJ whole genome shotgun (WGS) entry which is preliminary data.</text>
</comment>
<sequence length="337" mass="35624">MIDGYSATVQTILGTLFTWGLTAAGAGLVFVFQSNQRKVLDASLGFAAGVMTAASYWSLLAPAIEMAERSGLYGEQGQWSFIPVSIGFILGAVFVYGADVLMPYLGANSSNLIVTLEAASSKVEKEDNVQIDFVNQNNYTSRDPFSLSTNPALRRKQPNVGPQSHRENIDIEDHSLGGAPPISIQWKRILLLIIAITIHNIPEGLAVGVGFGAIGKSPAATFENARNLAIGIGIQNFPEGLAVSLPLRGSGLSVWKSFWYGQLSGMVEPIAGLFGVVAVSIAEPILPYALAFAAGAMIYVVVDDIIPEAQTCGNGRLSTWGAIVGFVVMMSLDVGLG</sequence>
<feature type="region of interest" description="Disordered" evidence="11">
    <location>
        <begin position="147"/>
        <end position="166"/>
    </location>
</feature>
<feature type="transmembrane region" description="Helical" evidence="12">
    <location>
        <begin position="317"/>
        <end position="336"/>
    </location>
</feature>
<organism evidence="13 14">
    <name type="scientific">Mizuhopecten yessoensis</name>
    <name type="common">Japanese scallop</name>
    <name type="synonym">Patinopecten yessoensis</name>
    <dbReference type="NCBI Taxonomy" id="6573"/>
    <lineage>
        <taxon>Eukaryota</taxon>
        <taxon>Metazoa</taxon>
        <taxon>Spiralia</taxon>
        <taxon>Lophotrochozoa</taxon>
        <taxon>Mollusca</taxon>
        <taxon>Bivalvia</taxon>
        <taxon>Autobranchia</taxon>
        <taxon>Pteriomorphia</taxon>
        <taxon>Pectinida</taxon>
        <taxon>Pectinoidea</taxon>
        <taxon>Pectinidae</taxon>
        <taxon>Mizuhopecten</taxon>
    </lineage>
</organism>
<evidence type="ECO:0000313" key="14">
    <source>
        <dbReference type="Proteomes" id="UP000242188"/>
    </source>
</evidence>
<keyword evidence="3" id="KW-1003">Cell membrane</keyword>
<keyword evidence="5" id="KW-0862">Zinc</keyword>
<keyword evidence="14" id="KW-1185">Reference proteome</keyword>
<dbReference type="PANTHER" id="PTHR11040">
    <property type="entry name" value="ZINC/IRON TRANSPORTER"/>
    <property type="match status" value="1"/>
</dbReference>
<dbReference type="GO" id="GO:0005385">
    <property type="term" value="F:zinc ion transmembrane transporter activity"/>
    <property type="evidence" value="ECO:0007669"/>
    <property type="project" value="TreeGrafter"/>
</dbReference>
<comment type="subcellular location">
    <subcellularLocation>
        <location evidence="1">Cell membrane</location>
        <topology evidence="1">Multi-pass membrane protein</topology>
    </subcellularLocation>
</comment>
<dbReference type="Proteomes" id="UP000242188">
    <property type="component" value="Unassembled WGS sequence"/>
</dbReference>
<evidence type="ECO:0000256" key="2">
    <source>
        <dbReference type="ARBA" id="ARBA00006939"/>
    </source>
</evidence>
<keyword evidence="7 12" id="KW-0472">Membrane</keyword>
<proteinExistence type="inferred from homology"/>
<evidence type="ECO:0000256" key="5">
    <source>
        <dbReference type="ARBA" id="ARBA00022833"/>
    </source>
</evidence>
<feature type="transmembrane region" description="Helical" evidence="12">
    <location>
        <begin position="12"/>
        <end position="32"/>
    </location>
</feature>
<evidence type="ECO:0000256" key="12">
    <source>
        <dbReference type="SAM" id="Phobius"/>
    </source>
</evidence>
<dbReference type="InterPro" id="IPR003689">
    <property type="entry name" value="ZIP"/>
</dbReference>
<keyword evidence="6 12" id="KW-1133">Transmembrane helix</keyword>
<dbReference type="Pfam" id="PF02535">
    <property type="entry name" value="Zip"/>
    <property type="match status" value="1"/>
</dbReference>
<evidence type="ECO:0000313" key="13">
    <source>
        <dbReference type="EMBL" id="OWF49411.1"/>
    </source>
</evidence>
<evidence type="ECO:0000256" key="3">
    <source>
        <dbReference type="ARBA" id="ARBA00022475"/>
    </source>
</evidence>
<reference evidence="13 14" key="1">
    <citation type="journal article" date="2017" name="Nat. Ecol. Evol.">
        <title>Scallop genome provides insights into evolution of bilaterian karyotype and development.</title>
        <authorList>
            <person name="Wang S."/>
            <person name="Zhang J."/>
            <person name="Jiao W."/>
            <person name="Li J."/>
            <person name="Xun X."/>
            <person name="Sun Y."/>
            <person name="Guo X."/>
            <person name="Huan P."/>
            <person name="Dong B."/>
            <person name="Zhang L."/>
            <person name="Hu X."/>
            <person name="Sun X."/>
            <person name="Wang J."/>
            <person name="Zhao C."/>
            <person name="Wang Y."/>
            <person name="Wang D."/>
            <person name="Huang X."/>
            <person name="Wang R."/>
            <person name="Lv J."/>
            <person name="Li Y."/>
            <person name="Zhang Z."/>
            <person name="Liu B."/>
            <person name="Lu W."/>
            <person name="Hui Y."/>
            <person name="Liang J."/>
            <person name="Zhou Z."/>
            <person name="Hou R."/>
            <person name="Li X."/>
            <person name="Liu Y."/>
            <person name="Li H."/>
            <person name="Ning X."/>
            <person name="Lin Y."/>
            <person name="Zhao L."/>
            <person name="Xing Q."/>
            <person name="Dou J."/>
            <person name="Li Y."/>
            <person name="Mao J."/>
            <person name="Guo H."/>
            <person name="Dou H."/>
            <person name="Li T."/>
            <person name="Mu C."/>
            <person name="Jiang W."/>
            <person name="Fu Q."/>
            <person name="Fu X."/>
            <person name="Miao Y."/>
            <person name="Liu J."/>
            <person name="Yu Q."/>
            <person name="Li R."/>
            <person name="Liao H."/>
            <person name="Li X."/>
            <person name="Kong Y."/>
            <person name="Jiang Z."/>
            <person name="Chourrout D."/>
            <person name="Li R."/>
            <person name="Bao Z."/>
        </authorList>
    </citation>
    <scope>NUCLEOTIDE SEQUENCE [LARGE SCALE GENOMIC DNA]</scope>
    <source>
        <strain evidence="13 14">PY_sf001</strain>
    </source>
</reference>
<feature type="transmembrane region" description="Helical" evidence="12">
    <location>
        <begin position="39"/>
        <end position="59"/>
    </location>
</feature>
<dbReference type="OrthoDB" id="262547at2759"/>
<evidence type="ECO:0000256" key="8">
    <source>
        <dbReference type="ARBA" id="ARBA00040593"/>
    </source>
</evidence>
<accession>A0A210QL63</accession>
<dbReference type="AlphaFoldDB" id="A0A210QL63"/>
<evidence type="ECO:0000256" key="6">
    <source>
        <dbReference type="ARBA" id="ARBA00022989"/>
    </source>
</evidence>
<comment type="similarity">
    <text evidence="2">Belongs to the ZIP transporter (TC 2.A.5) family.</text>
</comment>
<dbReference type="STRING" id="6573.A0A210QL63"/>
<feature type="transmembrane region" description="Helical" evidence="12">
    <location>
        <begin position="285"/>
        <end position="305"/>
    </location>
</feature>
<evidence type="ECO:0000256" key="4">
    <source>
        <dbReference type="ARBA" id="ARBA00022692"/>
    </source>
</evidence>
<evidence type="ECO:0000256" key="7">
    <source>
        <dbReference type="ARBA" id="ARBA00023136"/>
    </source>
</evidence>
<evidence type="ECO:0000256" key="9">
    <source>
        <dbReference type="ARBA" id="ARBA00042540"/>
    </source>
</evidence>
<dbReference type="EMBL" id="NEDP02003112">
    <property type="protein sequence ID" value="OWF49411.1"/>
    <property type="molecule type" value="Genomic_DNA"/>
</dbReference>
<keyword evidence="4 12" id="KW-0812">Transmembrane</keyword>